<dbReference type="EMBL" id="KV417961">
    <property type="protein sequence ID" value="KZP04087.1"/>
    <property type="molecule type" value="Genomic_DNA"/>
</dbReference>
<name>A0A167UM75_9AGAM</name>
<sequence>MTPEFPSRLSMIGRIRYSADALLEFDISTGGLRVKKWPIDGRAQRIHVDNLVQYRATHFFQNPCCLCAIPGGQNVVEAAIIVASDGELCNTWVATCASDACGYLDTEVKFFLRRVAVARRDIQPPVVHVSEMNCTPRAIGSREACAVMTRRVFGIHQCARPAEPQQTEEFPDDNTLFFHMDEI</sequence>
<protein>
    <submittedName>
        <fullName evidence="1">Uncharacterized protein</fullName>
    </submittedName>
</protein>
<organism evidence="1 3">
    <name type="scientific">Athelia psychrophila</name>
    <dbReference type="NCBI Taxonomy" id="1759441"/>
    <lineage>
        <taxon>Eukaryota</taxon>
        <taxon>Fungi</taxon>
        <taxon>Dikarya</taxon>
        <taxon>Basidiomycota</taxon>
        <taxon>Agaricomycotina</taxon>
        <taxon>Agaricomycetes</taxon>
        <taxon>Agaricomycetidae</taxon>
        <taxon>Atheliales</taxon>
        <taxon>Atheliaceae</taxon>
        <taxon>Athelia</taxon>
    </lineage>
</organism>
<proteinExistence type="predicted"/>
<gene>
    <name evidence="2" type="ORF">FIBSPDRAFT_904069</name>
    <name evidence="1" type="ORF">FIBSPDRAFT_904536</name>
</gene>
<dbReference type="AlphaFoldDB" id="A0A167UM75"/>
<dbReference type="EMBL" id="KV417894">
    <property type="protein sequence ID" value="KZP04718.1"/>
    <property type="molecule type" value="Genomic_DNA"/>
</dbReference>
<accession>A0A167UM75</accession>
<dbReference type="Proteomes" id="UP000076532">
    <property type="component" value="Unassembled WGS sequence"/>
</dbReference>
<keyword evidence="3" id="KW-1185">Reference proteome</keyword>
<evidence type="ECO:0000313" key="1">
    <source>
        <dbReference type="EMBL" id="KZP04087.1"/>
    </source>
</evidence>
<reference evidence="1 3" key="1">
    <citation type="journal article" date="2016" name="Mol. Biol. Evol.">
        <title>Comparative Genomics of Early-Diverging Mushroom-Forming Fungi Provides Insights into the Origins of Lignocellulose Decay Capabilities.</title>
        <authorList>
            <person name="Nagy L.G."/>
            <person name="Riley R."/>
            <person name="Tritt A."/>
            <person name="Adam C."/>
            <person name="Daum C."/>
            <person name="Floudas D."/>
            <person name="Sun H."/>
            <person name="Yadav J.S."/>
            <person name="Pangilinan J."/>
            <person name="Larsson K.H."/>
            <person name="Matsuura K."/>
            <person name="Barry K."/>
            <person name="Labutti K."/>
            <person name="Kuo R."/>
            <person name="Ohm R.A."/>
            <person name="Bhattacharya S.S."/>
            <person name="Shirouzu T."/>
            <person name="Yoshinaga Y."/>
            <person name="Martin F.M."/>
            <person name="Grigoriev I.V."/>
            <person name="Hibbett D.S."/>
        </authorList>
    </citation>
    <scope>NUCLEOTIDE SEQUENCE [LARGE SCALE GENOMIC DNA]</scope>
    <source>
        <strain evidence="1 3">CBS 109695</strain>
    </source>
</reference>
<evidence type="ECO:0000313" key="2">
    <source>
        <dbReference type="EMBL" id="KZP04718.1"/>
    </source>
</evidence>
<dbReference type="OrthoDB" id="2676488at2759"/>
<evidence type="ECO:0000313" key="3">
    <source>
        <dbReference type="Proteomes" id="UP000076532"/>
    </source>
</evidence>